<evidence type="ECO:0000256" key="3">
    <source>
        <dbReference type="ARBA" id="ARBA00022723"/>
    </source>
</evidence>
<keyword evidence="5 10" id="KW-0378">Hydrolase</keyword>
<evidence type="ECO:0000256" key="8">
    <source>
        <dbReference type="ARBA" id="ARBA00023204"/>
    </source>
</evidence>
<keyword evidence="9 10" id="KW-0326">Glycosidase</keyword>
<keyword evidence="3 10" id="KW-0479">Metal-binding</keyword>
<dbReference type="Pfam" id="PF10576">
    <property type="entry name" value="EndIII_4Fe-2S"/>
    <property type="match status" value="1"/>
</dbReference>
<dbReference type="InterPro" id="IPR023170">
    <property type="entry name" value="HhH_base_excis_C"/>
</dbReference>
<dbReference type="CDD" id="cd00056">
    <property type="entry name" value="ENDO3c"/>
    <property type="match status" value="1"/>
</dbReference>
<organism evidence="12 13">
    <name type="scientific">Desulfofundulus luciae</name>
    <dbReference type="NCBI Taxonomy" id="74702"/>
    <lineage>
        <taxon>Bacteria</taxon>
        <taxon>Bacillati</taxon>
        <taxon>Bacillota</taxon>
        <taxon>Clostridia</taxon>
        <taxon>Eubacteriales</taxon>
        <taxon>Peptococcaceae</taxon>
        <taxon>Desulfofundulus</taxon>
    </lineage>
</organism>
<keyword evidence="4 10" id="KW-0227">DNA damage</keyword>
<evidence type="ECO:0000256" key="2">
    <source>
        <dbReference type="ARBA" id="ARBA00022485"/>
    </source>
</evidence>
<reference evidence="12 13" key="1">
    <citation type="submission" date="2023-07" db="EMBL/GenBank/DDBJ databases">
        <title>Genomic Encyclopedia of Type Strains, Phase IV (KMG-IV): sequencing the most valuable type-strain genomes for metagenomic binning, comparative biology and taxonomic classification.</title>
        <authorList>
            <person name="Goeker M."/>
        </authorList>
    </citation>
    <scope>NUCLEOTIDE SEQUENCE [LARGE SCALE GENOMIC DNA]</scope>
    <source>
        <strain evidence="12 13">DSM 12396</strain>
    </source>
</reference>
<keyword evidence="2 10" id="KW-0004">4Fe-4S</keyword>
<dbReference type="InterPro" id="IPR005759">
    <property type="entry name" value="Nth"/>
</dbReference>
<feature type="binding site" evidence="10">
    <location>
        <position position="201"/>
    </location>
    <ligand>
        <name>[4Fe-4S] cluster</name>
        <dbReference type="ChEBI" id="CHEBI:49883"/>
    </ligand>
</feature>
<dbReference type="Pfam" id="PF00633">
    <property type="entry name" value="HHH"/>
    <property type="match status" value="1"/>
</dbReference>
<feature type="binding site" evidence="10">
    <location>
        <position position="208"/>
    </location>
    <ligand>
        <name>[4Fe-4S] cluster</name>
        <dbReference type="ChEBI" id="CHEBI:49883"/>
    </ligand>
</feature>
<dbReference type="SMART" id="SM00478">
    <property type="entry name" value="ENDO3c"/>
    <property type="match status" value="1"/>
</dbReference>
<dbReference type="RefSeq" id="WP_307400466.1">
    <property type="nucleotide sequence ID" value="NZ_JAUSUX010000006.1"/>
</dbReference>
<comment type="function">
    <text evidence="10">DNA repair enzyme that has both DNA N-glycosylase activity and AP-lyase activity. The DNA N-glycosylase activity releases various damaged pyrimidines from DNA by cleaving the N-glycosidic bond, leaving an AP (apurinic/apyrimidinic) site. The AP-lyase activity cleaves the phosphodiester bond 3' to the AP site by a beta-elimination, leaving a 3'-terminal unsaturated sugar and a product with a terminal 5'-phosphate.</text>
</comment>
<keyword evidence="12" id="KW-0255">Endonuclease</keyword>
<evidence type="ECO:0000259" key="11">
    <source>
        <dbReference type="SMART" id="SM00478"/>
    </source>
</evidence>
<dbReference type="SUPFAM" id="SSF48150">
    <property type="entry name" value="DNA-glycosylase"/>
    <property type="match status" value="1"/>
</dbReference>
<evidence type="ECO:0000256" key="1">
    <source>
        <dbReference type="ARBA" id="ARBA00008343"/>
    </source>
</evidence>
<keyword evidence="6 10" id="KW-0408">Iron</keyword>
<dbReference type="Proteomes" id="UP001225644">
    <property type="component" value="Unassembled WGS sequence"/>
</dbReference>
<evidence type="ECO:0000313" key="13">
    <source>
        <dbReference type="Proteomes" id="UP001225644"/>
    </source>
</evidence>
<dbReference type="PANTHER" id="PTHR10359">
    <property type="entry name" value="A/G-SPECIFIC ADENINE GLYCOSYLASE/ENDONUCLEASE III"/>
    <property type="match status" value="1"/>
</dbReference>
<keyword evidence="10 12" id="KW-0456">Lyase</keyword>
<dbReference type="InterPro" id="IPR000445">
    <property type="entry name" value="HhH_motif"/>
</dbReference>
<protein>
    <recommendedName>
        <fullName evidence="10">Endonuclease III</fullName>
        <ecNumber evidence="10">4.2.99.18</ecNumber>
    </recommendedName>
    <alternativeName>
        <fullName evidence="10">DNA-(apurinic or apyrimidinic site) lyase</fullName>
    </alternativeName>
</protein>
<comment type="cofactor">
    <cofactor evidence="10">
        <name>[4Fe-4S] cluster</name>
        <dbReference type="ChEBI" id="CHEBI:49883"/>
    </cofactor>
    <text evidence="10">Binds 1 [4Fe-4S] cluster.</text>
</comment>
<evidence type="ECO:0000256" key="6">
    <source>
        <dbReference type="ARBA" id="ARBA00023004"/>
    </source>
</evidence>
<evidence type="ECO:0000256" key="7">
    <source>
        <dbReference type="ARBA" id="ARBA00023014"/>
    </source>
</evidence>
<dbReference type="Gene3D" id="1.10.1670.10">
    <property type="entry name" value="Helix-hairpin-Helix base-excision DNA repair enzymes (C-terminal)"/>
    <property type="match status" value="1"/>
</dbReference>
<dbReference type="Pfam" id="PF00730">
    <property type="entry name" value="HhH-GPD"/>
    <property type="match status" value="1"/>
</dbReference>
<evidence type="ECO:0000256" key="10">
    <source>
        <dbReference type="HAMAP-Rule" id="MF_00942"/>
    </source>
</evidence>
<comment type="similarity">
    <text evidence="1 10">Belongs to the Nth/MutY family.</text>
</comment>
<gene>
    <name evidence="10" type="primary">nth</name>
    <name evidence="12" type="ORF">J2Z49_001051</name>
</gene>
<keyword evidence="7 10" id="KW-0411">Iron-sulfur</keyword>
<keyword evidence="8 10" id="KW-0234">DNA repair</keyword>
<proteinExistence type="inferred from homology"/>
<dbReference type="EC" id="4.2.99.18" evidence="10"/>
<feature type="domain" description="HhH-GPD" evidence="11">
    <location>
        <begin position="52"/>
        <end position="199"/>
    </location>
</feature>
<evidence type="ECO:0000256" key="9">
    <source>
        <dbReference type="ARBA" id="ARBA00023295"/>
    </source>
</evidence>
<dbReference type="InterPro" id="IPR011257">
    <property type="entry name" value="DNA_glycosylase"/>
</dbReference>
<sequence>MPALHGTTQPQEEQDRAARASEILAILSKTYPDAGTALCFGTPFQLLVAAMLSAQTTDRQVNKITERLFKRYREPRDFARLKPEELAREIKGCGLYKNKSRNIIATSRILVEKYNSQVPQSLEELEGLPGVGRKTANVVLNVAFGRPALPVDTHVFRVSHRLGLARGKTPQKTEEELLAIIPEHARRAAHHQLIAHGRTVCTARRPRCNACPVAHLCPSRDGREPLTSA</sequence>
<feature type="binding site" evidence="10">
    <location>
        <position position="211"/>
    </location>
    <ligand>
        <name>[4Fe-4S] cluster</name>
        <dbReference type="ChEBI" id="CHEBI:49883"/>
    </ligand>
</feature>
<dbReference type="PROSITE" id="PS00764">
    <property type="entry name" value="ENDONUCLEASE_III_1"/>
    <property type="match status" value="1"/>
</dbReference>
<dbReference type="HAMAP" id="MF_00942">
    <property type="entry name" value="Nth"/>
    <property type="match status" value="1"/>
</dbReference>
<dbReference type="PIRSF" id="PIRSF001435">
    <property type="entry name" value="Nth"/>
    <property type="match status" value="1"/>
</dbReference>
<evidence type="ECO:0000313" key="12">
    <source>
        <dbReference type="EMBL" id="MDQ0285946.1"/>
    </source>
</evidence>
<comment type="catalytic activity">
    <reaction evidence="10">
        <text>2'-deoxyribonucleotide-(2'-deoxyribose 5'-phosphate)-2'-deoxyribonucleotide-DNA = a 3'-end 2'-deoxyribonucleotide-(2,3-dehydro-2,3-deoxyribose 5'-phosphate)-DNA + a 5'-end 5'-phospho-2'-deoxyribonucleoside-DNA + H(+)</text>
        <dbReference type="Rhea" id="RHEA:66592"/>
        <dbReference type="Rhea" id="RHEA-COMP:13180"/>
        <dbReference type="Rhea" id="RHEA-COMP:16897"/>
        <dbReference type="Rhea" id="RHEA-COMP:17067"/>
        <dbReference type="ChEBI" id="CHEBI:15378"/>
        <dbReference type="ChEBI" id="CHEBI:136412"/>
        <dbReference type="ChEBI" id="CHEBI:157695"/>
        <dbReference type="ChEBI" id="CHEBI:167181"/>
        <dbReference type="EC" id="4.2.99.18"/>
    </reaction>
</comment>
<dbReference type="EMBL" id="JAUSUX010000006">
    <property type="protein sequence ID" value="MDQ0285946.1"/>
    <property type="molecule type" value="Genomic_DNA"/>
</dbReference>
<accession>A0ABU0AZP6</accession>
<dbReference type="PANTHER" id="PTHR10359:SF18">
    <property type="entry name" value="ENDONUCLEASE III"/>
    <property type="match status" value="1"/>
</dbReference>
<keyword evidence="10" id="KW-0238">DNA-binding</keyword>
<dbReference type="SMART" id="SM00525">
    <property type="entry name" value="FES"/>
    <property type="match status" value="1"/>
</dbReference>
<dbReference type="InterPro" id="IPR004036">
    <property type="entry name" value="Endonuclease-III-like_CS2"/>
</dbReference>
<feature type="binding site" evidence="10">
    <location>
        <position position="217"/>
    </location>
    <ligand>
        <name>[4Fe-4S] cluster</name>
        <dbReference type="ChEBI" id="CHEBI:49883"/>
    </ligand>
</feature>
<keyword evidence="13" id="KW-1185">Reference proteome</keyword>
<evidence type="ECO:0000256" key="5">
    <source>
        <dbReference type="ARBA" id="ARBA00022801"/>
    </source>
</evidence>
<dbReference type="NCBIfam" id="TIGR01083">
    <property type="entry name" value="nth"/>
    <property type="match status" value="1"/>
</dbReference>
<keyword evidence="12" id="KW-0540">Nuclease</keyword>
<dbReference type="InterPro" id="IPR003651">
    <property type="entry name" value="Endonuclease3_FeS-loop_motif"/>
</dbReference>
<dbReference type="GO" id="GO:0140078">
    <property type="term" value="F:class I DNA-(apurinic or apyrimidinic site) endonuclease activity"/>
    <property type="evidence" value="ECO:0007669"/>
    <property type="project" value="UniProtKB-EC"/>
</dbReference>
<name>A0ABU0AZP6_9FIRM</name>
<dbReference type="InterPro" id="IPR004035">
    <property type="entry name" value="Endouclease-III_FeS-bd_BS"/>
</dbReference>
<dbReference type="Gene3D" id="1.10.340.30">
    <property type="entry name" value="Hypothetical protein, domain 2"/>
    <property type="match status" value="1"/>
</dbReference>
<dbReference type="InterPro" id="IPR003265">
    <property type="entry name" value="HhH-GPD_domain"/>
</dbReference>
<comment type="caution">
    <text evidence="12">The sequence shown here is derived from an EMBL/GenBank/DDBJ whole genome shotgun (WGS) entry which is preliminary data.</text>
</comment>
<evidence type="ECO:0000256" key="4">
    <source>
        <dbReference type="ARBA" id="ARBA00022763"/>
    </source>
</evidence>
<dbReference type="PROSITE" id="PS01155">
    <property type="entry name" value="ENDONUCLEASE_III_2"/>
    <property type="match status" value="1"/>
</dbReference>